<dbReference type="PANTHER" id="PTHR36700">
    <property type="entry name" value="CRISPR SYSTEM CMR SUBUNIT CMR4"/>
    <property type="match status" value="1"/>
</dbReference>
<evidence type="ECO:0000313" key="3">
    <source>
        <dbReference type="EMBL" id="ALU12243.1"/>
    </source>
</evidence>
<dbReference type="GeneID" id="30679758"/>
<dbReference type="KEGG" id="iis:EYM_01760"/>
<dbReference type="RefSeq" id="WP_075049389.1">
    <property type="nucleotide sequence ID" value="NZ_CP006867.1"/>
</dbReference>
<organism evidence="3 4">
    <name type="scientific">Ignicoccus islandicus DSM 13165</name>
    <dbReference type="NCBI Taxonomy" id="940295"/>
    <lineage>
        <taxon>Archaea</taxon>
        <taxon>Thermoproteota</taxon>
        <taxon>Thermoprotei</taxon>
        <taxon>Desulfurococcales</taxon>
        <taxon>Desulfurococcaceae</taxon>
        <taxon>Ignicoccus</taxon>
    </lineage>
</organism>
<keyword evidence="1" id="KW-0051">Antiviral defense</keyword>
<dbReference type="InterPro" id="IPR013410">
    <property type="entry name" value="CRISPR-assoc_RAMP_Cmr4"/>
</dbReference>
<evidence type="ECO:0000256" key="1">
    <source>
        <dbReference type="ARBA" id="ARBA00023118"/>
    </source>
</evidence>
<proteinExistence type="predicted"/>
<dbReference type="NCBIfam" id="TIGR02580">
    <property type="entry name" value="cas_RAMP_Cmr4"/>
    <property type="match status" value="1"/>
</dbReference>
<dbReference type="Proteomes" id="UP000060778">
    <property type="component" value="Chromosome"/>
</dbReference>
<evidence type="ECO:0000313" key="4">
    <source>
        <dbReference type="Proteomes" id="UP000060778"/>
    </source>
</evidence>
<protein>
    <recommendedName>
        <fullName evidence="2">CRISPR type III-associated protein domain-containing protein</fullName>
    </recommendedName>
</protein>
<dbReference type="PANTHER" id="PTHR36700:SF1">
    <property type="entry name" value="CRISPR SYSTEM CMR SUBUNIT CMR4"/>
    <property type="match status" value="1"/>
</dbReference>
<evidence type="ECO:0000259" key="2">
    <source>
        <dbReference type="Pfam" id="PF03787"/>
    </source>
</evidence>
<dbReference type="OrthoDB" id="21426at2157"/>
<sequence length="289" mass="32779">MKNFEDKVLPALMSAITHVHVGSGKSYGDVDQPIIRDPLGVPFIPGSSIKGALKSKFLIEKNCVEKCNGDCEQEEKCEEECYQVYCLFGPERGDKGASRIVVADFYPLFVPMPSLSSGYVYVTSNFLLQYAETLNVKLVEGKGESEEIFIGTQKIKAEVVRINERIIEIHPFLKNFYRKADGKGYVTVYKINDKHLFHLIDRALLRLTRVKIERTTKTAERNKLWTEEYLPHGTILVGAFVYRPWRNACCEKCKHCENLLEELNDIFFVVGGKETIGKGLARIKVMEGA</sequence>
<accession>A0A0U3ECR5</accession>
<keyword evidence="4" id="KW-1185">Reference proteome</keyword>
<dbReference type="AlphaFoldDB" id="A0A0U3ECR5"/>
<dbReference type="InterPro" id="IPR005537">
    <property type="entry name" value="RAMP_III_fam"/>
</dbReference>
<gene>
    <name evidence="3" type="ORF">EYM_01760</name>
</gene>
<reference evidence="3 4" key="1">
    <citation type="submission" date="2013-11" db="EMBL/GenBank/DDBJ databases">
        <title>Comparative genomics of Ignicoccus.</title>
        <authorList>
            <person name="Podar M."/>
        </authorList>
    </citation>
    <scope>NUCLEOTIDE SEQUENCE [LARGE SCALE GENOMIC DNA]</scope>
    <source>
        <strain evidence="3 4">DSM 13165</strain>
    </source>
</reference>
<dbReference type="GO" id="GO:0051607">
    <property type="term" value="P:defense response to virus"/>
    <property type="evidence" value="ECO:0007669"/>
    <property type="project" value="UniProtKB-KW"/>
</dbReference>
<dbReference type="EMBL" id="CP006867">
    <property type="protein sequence ID" value="ALU12243.1"/>
    <property type="molecule type" value="Genomic_DNA"/>
</dbReference>
<dbReference type="Pfam" id="PF03787">
    <property type="entry name" value="RAMPs"/>
    <property type="match status" value="1"/>
</dbReference>
<name>A0A0U3ECR5_9CREN</name>
<dbReference type="STRING" id="940295.EYM_01760"/>
<feature type="domain" description="CRISPR type III-associated protein" evidence="2">
    <location>
        <begin position="14"/>
        <end position="280"/>
    </location>
</feature>
<dbReference type="PATRIC" id="fig|940295.4.peg.345"/>